<name>A0AC58RXE1_TOBAC</name>
<evidence type="ECO:0000313" key="1">
    <source>
        <dbReference type="Proteomes" id="UP000790787"/>
    </source>
</evidence>
<protein>
    <submittedName>
        <fullName evidence="2">Uncharacterized protein LOC142164010</fullName>
    </submittedName>
</protein>
<reference evidence="2" key="2">
    <citation type="submission" date="2025-08" db="UniProtKB">
        <authorList>
            <consortium name="RefSeq"/>
        </authorList>
    </citation>
    <scope>IDENTIFICATION</scope>
    <source>
        <tissue evidence="2">Leaf</tissue>
    </source>
</reference>
<accession>A0AC58RXE1</accession>
<dbReference type="Proteomes" id="UP000790787">
    <property type="component" value="Chromosome 9"/>
</dbReference>
<sequence>MCDANDVVVGEVLGQRKEKMFMPIYYVGRTLNDAQVNYATTEKEFFVVVFDFDKFRSYLVGSKVIVHTDHSALKYLLSKKESNPRLMRWVLLLQEFDLEIKDRKVSERPPWYADVANILASGWLTRDLSRDQGRKLQDGVIRMCVPERDMASILYHFHDGAVGGHYGGNYTAAKVIEAGFYGPTLYKDTRAYVVACDKCQRASNISKRDEMPLNSILVCEIFDV</sequence>
<reference evidence="1" key="1">
    <citation type="journal article" date="2014" name="Nat. Commun.">
        <title>The tobacco genome sequence and its comparison with those of tomato and potato.</title>
        <authorList>
            <person name="Sierro N."/>
            <person name="Battey J.N."/>
            <person name="Ouadi S."/>
            <person name="Bakaher N."/>
            <person name="Bovet L."/>
            <person name="Willig A."/>
            <person name="Goepfert S."/>
            <person name="Peitsch M.C."/>
            <person name="Ivanov N.V."/>
        </authorList>
    </citation>
    <scope>NUCLEOTIDE SEQUENCE [LARGE SCALE GENOMIC DNA]</scope>
</reference>
<keyword evidence="1" id="KW-1185">Reference proteome</keyword>
<proteinExistence type="predicted"/>
<dbReference type="RefSeq" id="XP_075077274.1">
    <property type="nucleotide sequence ID" value="XM_075221173.1"/>
</dbReference>
<gene>
    <name evidence="2" type="primary">LOC142164010</name>
</gene>
<organism evidence="1 2">
    <name type="scientific">Nicotiana tabacum</name>
    <name type="common">Common tobacco</name>
    <dbReference type="NCBI Taxonomy" id="4097"/>
    <lineage>
        <taxon>Eukaryota</taxon>
        <taxon>Viridiplantae</taxon>
        <taxon>Streptophyta</taxon>
        <taxon>Embryophyta</taxon>
        <taxon>Tracheophyta</taxon>
        <taxon>Spermatophyta</taxon>
        <taxon>Magnoliopsida</taxon>
        <taxon>eudicotyledons</taxon>
        <taxon>Gunneridae</taxon>
        <taxon>Pentapetalae</taxon>
        <taxon>asterids</taxon>
        <taxon>lamiids</taxon>
        <taxon>Solanales</taxon>
        <taxon>Solanaceae</taxon>
        <taxon>Nicotianoideae</taxon>
        <taxon>Nicotianeae</taxon>
        <taxon>Nicotiana</taxon>
    </lineage>
</organism>
<evidence type="ECO:0000313" key="2">
    <source>
        <dbReference type="RefSeq" id="XP_075077274.1"/>
    </source>
</evidence>